<dbReference type="PANTHER" id="PTHR21047">
    <property type="entry name" value="DTDP-6-DEOXY-D-GLUCOSE-3,5 EPIMERASE"/>
    <property type="match status" value="1"/>
</dbReference>
<dbReference type="AlphaFoldDB" id="A0A382K4H6"/>
<proteinExistence type="predicted"/>
<dbReference type="GO" id="GO:0008830">
    <property type="term" value="F:dTDP-4-dehydrorhamnose 3,5-epimerase activity"/>
    <property type="evidence" value="ECO:0007669"/>
    <property type="project" value="InterPro"/>
</dbReference>
<dbReference type="CDD" id="cd00438">
    <property type="entry name" value="cupin_RmlC"/>
    <property type="match status" value="1"/>
</dbReference>
<dbReference type="SUPFAM" id="SSF51182">
    <property type="entry name" value="RmlC-like cupins"/>
    <property type="match status" value="1"/>
</dbReference>
<protein>
    <recommendedName>
        <fullName evidence="2">dTDP-4-dehydrorhamnose 3,5-epimerase</fullName>
    </recommendedName>
</protein>
<organism evidence="1">
    <name type="scientific">marine metagenome</name>
    <dbReference type="NCBI Taxonomy" id="408172"/>
    <lineage>
        <taxon>unclassified sequences</taxon>
        <taxon>metagenomes</taxon>
        <taxon>ecological metagenomes</taxon>
    </lineage>
</organism>
<dbReference type="EMBL" id="UINC01078208">
    <property type="protein sequence ID" value="SVC19069.1"/>
    <property type="molecule type" value="Genomic_DNA"/>
</dbReference>
<dbReference type="GO" id="GO:0000271">
    <property type="term" value="P:polysaccharide biosynthetic process"/>
    <property type="evidence" value="ECO:0007669"/>
    <property type="project" value="TreeGrafter"/>
</dbReference>
<dbReference type="GO" id="GO:0005829">
    <property type="term" value="C:cytosol"/>
    <property type="evidence" value="ECO:0007669"/>
    <property type="project" value="TreeGrafter"/>
</dbReference>
<dbReference type="InterPro" id="IPR011051">
    <property type="entry name" value="RmlC_Cupin_sf"/>
</dbReference>
<reference evidence="1" key="1">
    <citation type="submission" date="2018-05" db="EMBL/GenBank/DDBJ databases">
        <authorList>
            <person name="Lanie J.A."/>
            <person name="Ng W.-L."/>
            <person name="Kazmierczak K.M."/>
            <person name="Andrzejewski T.M."/>
            <person name="Davidsen T.M."/>
            <person name="Wayne K.J."/>
            <person name="Tettelin H."/>
            <person name="Glass J.I."/>
            <person name="Rusch D."/>
            <person name="Podicherti R."/>
            <person name="Tsui H.-C.T."/>
            <person name="Winkler M.E."/>
        </authorList>
    </citation>
    <scope>NUCLEOTIDE SEQUENCE</scope>
</reference>
<dbReference type="PANTHER" id="PTHR21047:SF2">
    <property type="entry name" value="THYMIDINE DIPHOSPHO-4-KETO-RHAMNOSE 3,5-EPIMERASE"/>
    <property type="match status" value="1"/>
</dbReference>
<sequence length="137" mass="15452">MKFIELELPGVWLIEPEVFTDERGAFRRHFCTEEFAAHGLAPMAVQGNLSENLHYGTLRGLHYQIGPDAEAKTLSCMTGSLYDIILDLRSESPTFMQWVSVQISAEDRLSLHVPAGCPNGWVTTSPNTMIHYYMSEM</sequence>
<evidence type="ECO:0000313" key="1">
    <source>
        <dbReference type="EMBL" id="SVC19069.1"/>
    </source>
</evidence>
<dbReference type="InterPro" id="IPR014710">
    <property type="entry name" value="RmlC-like_jellyroll"/>
</dbReference>
<accession>A0A382K4H6</accession>
<gene>
    <name evidence="1" type="ORF">METZ01_LOCUS271923</name>
</gene>
<dbReference type="Gene3D" id="2.60.120.10">
    <property type="entry name" value="Jelly Rolls"/>
    <property type="match status" value="1"/>
</dbReference>
<dbReference type="Pfam" id="PF00908">
    <property type="entry name" value="dTDP_sugar_isom"/>
    <property type="match status" value="1"/>
</dbReference>
<feature type="non-terminal residue" evidence="1">
    <location>
        <position position="137"/>
    </location>
</feature>
<dbReference type="InterPro" id="IPR000888">
    <property type="entry name" value="RmlC-like"/>
</dbReference>
<name>A0A382K4H6_9ZZZZ</name>
<dbReference type="GO" id="GO:0019305">
    <property type="term" value="P:dTDP-rhamnose biosynthetic process"/>
    <property type="evidence" value="ECO:0007669"/>
    <property type="project" value="TreeGrafter"/>
</dbReference>
<evidence type="ECO:0008006" key="2">
    <source>
        <dbReference type="Google" id="ProtNLM"/>
    </source>
</evidence>